<evidence type="ECO:0000259" key="1">
    <source>
        <dbReference type="PROSITE" id="PS50800"/>
    </source>
</evidence>
<dbReference type="SUPFAM" id="SSF68906">
    <property type="entry name" value="SAP domain"/>
    <property type="match status" value="1"/>
</dbReference>
<proteinExistence type="predicted"/>
<dbReference type="PROSITE" id="PS50096">
    <property type="entry name" value="IQ"/>
    <property type="match status" value="1"/>
</dbReference>
<feature type="domain" description="SAP" evidence="1">
    <location>
        <begin position="26"/>
        <end position="60"/>
    </location>
</feature>
<accession>A0A6C0DWZ0</accession>
<reference evidence="2" key="1">
    <citation type="journal article" date="2020" name="Nature">
        <title>Giant virus diversity and host interactions through global metagenomics.</title>
        <authorList>
            <person name="Schulz F."/>
            <person name="Roux S."/>
            <person name="Paez-Espino D."/>
            <person name="Jungbluth S."/>
            <person name="Walsh D.A."/>
            <person name="Denef V.J."/>
            <person name="McMahon K.D."/>
            <person name="Konstantinidis K.T."/>
            <person name="Eloe-Fadrosh E.A."/>
            <person name="Kyrpides N.C."/>
            <person name="Woyke T."/>
        </authorList>
    </citation>
    <scope>NUCLEOTIDE SEQUENCE</scope>
    <source>
        <strain evidence="2">GVMAG-M-3300023174-92</strain>
    </source>
</reference>
<sequence>MKDDDVNAPVKPQITYAEFFKSNLALNKYNMFQLKRIAKAYKLRMTGTKQELLERIENFFLNCRAAEKIQRVFRGHIARQSVFLRGEGFTDISTCVNDSDFYTLEPLREIDSKYFFSFSSGKFTYGCNLISLIHLIKFKTAVKNPYNRENIPLDTVRRILNLYHLIKIIYGFPEDTPIINTTIILSIHTNIHKQKMREVNVLPSLTTVIHETTDDIDNEVVMERREKLRTMREKSFENRVQELFIEIDQLGNYTQADWFFELERYEYLRMYRALHDIWTFRGNLSRHTKRRICAVEDPFVEVQRERIAMQEVSFEVIREICLKVFEHLVYCGIDDEYRKIGTFHALSALTIVSYEARNSMRWLYESMY</sequence>
<dbReference type="EMBL" id="MN739693">
    <property type="protein sequence ID" value="QHT21476.1"/>
    <property type="molecule type" value="Genomic_DNA"/>
</dbReference>
<dbReference type="InterPro" id="IPR003034">
    <property type="entry name" value="SAP_dom"/>
</dbReference>
<name>A0A6C0DWZ0_9ZZZZ</name>
<dbReference type="AlphaFoldDB" id="A0A6C0DWZ0"/>
<protein>
    <recommendedName>
        <fullName evidence="1">SAP domain-containing protein</fullName>
    </recommendedName>
</protein>
<dbReference type="PROSITE" id="PS50800">
    <property type="entry name" value="SAP"/>
    <property type="match status" value="1"/>
</dbReference>
<evidence type="ECO:0000313" key="2">
    <source>
        <dbReference type="EMBL" id="QHT21476.1"/>
    </source>
</evidence>
<organism evidence="2">
    <name type="scientific">viral metagenome</name>
    <dbReference type="NCBI Taxonomy" id="1070528"/>
    <lineage>
        <taxon>unclassified sequences</taxon>
        <taxon>metagenomes</taxon>
        <taxon>organismal metagenomes</taxon>
    </lineage>
</organism>
<dbReference type="InterPro" id="IPR036361">
    <property type="entry name" value="SAP_dom_sf"/>
</dbReference>